<dbReference type="AlphaFoldDB" id="A0A347ZRP3"/>
<organism evidence="2 3">
    <name type="scientific">Pelolinea submarina</name>
    <dbReference type="NCBI Taxonomy" id="913107"/>
    <lineage>
        <taxon>Bacteria</taxon>
        <taxon>Bacillati</taxon>
        <taxon>Chloroflexota</taxon>
        <taxon>Anaerolineae</taxon>
        <taxon>Anaerolineales</taxon>
        <taxon>Anaerolineaceae</taxon>
        <taxon>Pelolinea</taxon>
    </lineage>
</organism>
<proteinExistence type="predicted"/>
<dbReference type="InterPro" id="IPR036237">
    <property type="entry name" value="Xyl_isomerase-like_sf"/>
</dbReference>
<dbReference type="InterPro" id="IPR013022">
    <property type="entry name" value="Xyl_isomerase-like_TIM-brl"/>
</dbReference>
<gene>
    <name evidence="2" type="ORF">DFR64_1359</name>
</gene>
<reference evidence="2 3" key="1">
    <citation type="submission" date="2018-08" db="EMBL/GenBank/DDBJ databases">
        <title>Genomic Encyclopedia of Type Strains, Phase IV (KMG-IV): sequencing the most valuable type-strain genomes for metagenomic binning, comparative biology and taxonomic classification.</title>
        <authorList>
            <person name="Goeker M."/>
        </authorList>
    </citation>
    <scope>NUCLEOTIDE SEQUENCE [LARGE SCALE GENOMIC DNA]</scope>
    <source>
        <strain evidence="2 3">DSM 23923</strain>
    </source>
</reference>
<comment type="caution">
    <text evidence="2">The sequence shown here is derived from an EMBL/GenBank/DDBJ whole genome shotgun (WGS) entry which is preliminary data.</text>
</comment>
<dbReference type="PANTHER" id="PTHR12110">
    <property type="entry name" value="HYDROXYPYRUVATE ISOMERASE"/>
    <property type="match status" value="1"/>
</dbReference>
<dbReference type="InterPro" id="IPR050312">
    <property type="entry name" value="IolE/XylAMocC-like"/>
</dbReference>
<dbReference type="Gene3D" id="3.20.20.150">
    <property type="entry name" value="Divalent-metal-dependent TIM barrel enzymes"/>
    <property type="match status" value="1"/>
</dbReference>
<accession>A0A347ZRP3</accession>
<dbReference type="EMBL" id="QUMS01000001">
    <property type="protein sequence ID" value="REG11472.1"/>
    <property type="molecule type" value="Genomic_DNA"/>
</dbReference>
<name>A0A347ZRP3_9CHLR</name>
<dbReference type="SUPFAM" id="SSF51658">
    <property type="entry name" value="Xylose isomerase-like"/>
    <property type="match status" value="1"/>
</dbReference>
<evidence type="ECO:0000313" key="2">
    <source>
        <dbReference type="EMBL" id="REG11472.1"/>
    </source>
</evidence>
<dbReference type="Pfam" id="PF01261">
    <property type="entry name" value="AP_endonuc_2"/>
    <property type="match status" value="1"/>
</dbReference>
<protein>
    <submittedName>
        <fullName evidence="2">2-keto-myo-inositol dehydratase</fullName>
    </submittedName>
</protein>
<dbReference type="RefSeq" id="WP_116224604.1">
    <property type="nucleotide sequence ID" value="NZ_AP018437.1"/>
</dbReference>
<evidence type="ECO:0000259" key="1">
    <source>
        <dbReference type="Pfam" id="PF01261"/>
    </source>
</evidence>
<dbReference type="OrthoDB" id="9779184at2"/>
<dbReference type="PANTHER" id="PTHR12110:SF41">
    <property type="entry name" value="INOSOSE DEHYDRATASE"/>
    <property type="match status" value="1"/>
</dbReference>
<keyword evidence="3" id="KW-1185">Reference proteome</keyword>
<sequence>MIRIANAPCSWGALEFDLGAEEPDYIQVLNEIAETGYDGTELGDWGFLPTNSDELSNELHNRGLKLLGAFVPVPFKNREAHQTGMEDALRIARLMAAVEGDLPFIILADENGSVPERTQNAGRVTPEMGLSEEQWEIFAEGVTRVSEAVKRETGLRTAYHHHCAGYVETPWEIEKLMSLTDPDLVGLVFDCGHYRFGGGDPLEGLRKYGKRIWHFHFKDHEPQVGKKSAENKWDYFKSVSEGIFCELGKGDVDFPALLAELEKMGFDGWGVVEQDVLPGMGKPKDSARRNREYIRSLGY</sequence>
<feature type="domain" description="Xylose isomerase-like TIM barrel" evidence="1">
    <location>
        <begin position="30"/>
        <end position="296"/>
    </location>
</feature>
<dbReference type="Proteomes" id="UP000256388">
    <property type="component" value="Unassembled WGS sequence"/>
</dbReference>
<evidence type="ECO:0000313" key="3">
    <source>
        <dbReference type="Proteomes" id="UP000256388"/>
    </source>
</evidence>